<evidence type="ECO:0000313" key="1">
    <source>
        <dbReference type="EMBL" id="SEK97309.1"/>
    </source>
</evidence>
<protein>
    <submittedName>
        <fullName evidence="1">Uncharacterized protein</fullName>
    </submittedName>
</protein>
<dbReference type="Proteomes" id="UP000199664">
    <property type="component" value="Unassembled WGS sequence"/>
</dbReference>
<accession>A0A1H7LEM5</accession>
<name>A0A1H7LEM5_9HYPH</name>
<gene>
    <name evidence="1" type="ORF">SAMN04515666_102504</name>
</gene>
<dbReference type="AlphaFoldDB" id="A0A1H7LEM5"/>
<proteinExistence type="predicted"/>
<dbReference type="OrthoDB" id="8163255at2"/>
<sequence>MDHDRVRQAQALRVKALMCRRWADTARDSEGAARLAAMASAYEGQADAFEQEATTPGCKQRGR</sequence>
<keyword evidence="2" id="KW-1185">Reference proteome</keyword>
<reference evidence="2" key="1">
    <citation type="submission" date="2016-10" db="EMBL/GenBank/DDBJ databases">
        <authorList>
            <person name="Varghese N."/>
            <person name="Submissions S."/>
        </authorList>
    </citation>
    <scope>NUCLEOTIDE SEQUENCE [LARGE SCALE GENOMIC DNA]</scope>
    <source>
        <strain evidence="2">LMG 26383,CCUG 61248,R- 45681</strain>
    </source>
</reference>
<organism evidence="1 2">
    <name type="scientific">Bosea lupini</name>
    <dbReference type="NCBI Taxonomy" id="1036779"/>
    <lineage>
        <taxon>Bacteria</taxon>
        <taxon>Pseudomonadati</taxon>
        <taxon>Pseudomonadota</taxon>
        <taxon>Alphaproteobacteria</taxon>
        <taxon>Hyphomicrobiales</taxon>
        <taxon>Boseaceae</taxon>
        <taxon>Bosea</taxon>
    </lineage>
</organism>
<dbReference type="RefSeq" id="WP_091831591.1">
    <property type="nucleotide sequence ID" value="NZ_FOAN01000002.1"/>
</dbReference>
<dbReference type="EMBL" id="FOAN01000002">
    <property type="protein sequence ID" value="SEK97309.1"/>
    <property type="molecule type" value="Genomic_DNA"/>
</dbReference>
<evidence type="ECO:0000313" key="2">
    <source>
        <dbReference type="Proteomes" id="UP000199664"/>
    </source>
</evidence>